<dbReference type="RefSeq" id="WP_005783706.1">
    <property type="nucleotide sequence ID" value="NZ_JGDJ01000129.1"/>
</dbReference>
<dbReference type="GeneID" id="60368395"/>
<evidence type="ECO:0000313" key="1">
    <source>
        <dbReference type="EMBL" id="EXZ30713.1"/>
    </source>
</evidence>
<dbReference type="PATRIC" id="fig|1339327.3.peg.784"/>
<proteinExistence type="predicted"/>
<protein>
    <recommendedName>
        <fullName evidence="3">DUF3244 domain-containing protein</fullName>
    </recommendedName>
</protein>
<dbReference type="EMBL" id="JGDJ01000129">
    <property type="protein sequence ID" value="EXZ30713.1"/>
    <property type="molecule type" value="Genomic_DNA"/>
</dbReference>
<organism evidence="1 2">
    <name type="scientific">Bacteroides fragilis str. S36L11</name>
    <dbReference type="NCBI Taxonomy" id="1339327"/>
    <lineage>
        <taxon>Bacteria</taxon>
        <taxon>Pseudomonadati</taxon>
        <taxon>Bacteroidota</taxon>
        <taxon>Bacteroidia</taxon>
        <taxon>Bacteroidales</taxon>
        <taxon>Bacteroidaceae</taxon>
        <taxon>Bacteroides</taxon>
    </lineage>
</organism>
<accession>A0A015XGC4</accession>
<sequence>MKTKMIVLVGMLFTQIVFTSNNVYGEDVMAIMKDRHKVHLITHKEANLQRSTLLVACGYIEESQLFLNFNSSLENRKIQVVDSETGQTVFDDTITGTSFSIFLERDSDSFDIYIGR</sequence>
<comment type="caution">
    <text evidence="1">The sequence shown here is derived from an EMBL/GenBank/DDBJ whole genome shotgun (WGS) entry which is preliminary data.</text>
</comment>
<name>A0A015XGC4_BACFG</name>
<evidence type="ECO:0000313" key="2">
    <source>
        <dbReference type="Proteomes" id="UP000022082"/>
    </source>
</evidence>
<reference evidence="1 2" key="1">
    <citation type="submission" date="2014-02" db="EMBL/GenBank/DDBJ databases">
        <authorList>
            <person name="Sears C."/>
            <person name="Carroll K."/>
            <person name="Sack B.R."/>
            <person name="Qadri F."/>
            <person name="Myers L.L."/>
            <person name="Chung G.-T."/>
            <person name="Escheverria P."/>
            <person name="Fraser C.M."/>
            <person name="Sadzewicz L."/>
            <person name="Shefchek K.A."/>
            <person name="Tallon L."/>
            <person name="Das S.P."/>
            <person name="Daugherty S."/>
            <person name="Mongodin E.F."/>
        </authorList>
    </citation>
    <scope>NUCLEOTIDE SEQUENCE [LARGE SCALE GENOMIC DNA]</scope>
    <source>
        <strain evidence="1 2">S36L11</strain>
    </source>
</reference>
<dbReference type="AlphaFoldDB" id="A0A015XGC4"/>
<dbReference type="Proteomes" id="UP000022082">
    <property type="component" value="Unassembled WGS sequence"/>
</dbReference>
<gene>
    <name evidence="1" type="ORF">M136_0100</name>
</gene>
<evidence type="ECO:0008006" key="3">
    <source>
        <dbReference type="Google" id="ProtNLM"/>
    </source>
</evidence>